<dbReference type="PANTHER" id="PTHR13479">
    <property type="entry name" value="30S RIBOSOMAL PROTEIN S18"/>
    <property type="match status" value="1"/>
</dbReference>
<keyword evidence="3 4" id="KW-0687">Ribonucleoprotein</keyword>
<dbReference type="GO" id="GO:0070181">
    <property type="term" value="F:small ribosomal subunit rRNA binding"/>
    <property type="evidence" value="ECO:0007669"/>
    <property type="project" value="TreeGrafter"/>
</dbReference>
<keyword evidence="4" id="KW-0694">RNA-binding</keyword>
<dbReference type="Pfam" id="PF01084">
    <property type="entry name" value="Ribosomal_S18"/>
    <property type="match status" value="1"/>
</dbReference>
<evidence type="ECO:0000256" key="2">
    <source>
        <dbReference type="ARBA" id="ARBA00022980"/>
    </source>
</evidence>
<gene>
    <name evidence="4" type="primary">rpsR</name>
    <name evidence="6" type="ORF">HELGO_WM13846</name>
</gene>
<keyword evidence="2 4" id="KW-0689">Ribosomal protein</keyword>
<dbReference type="HAMAP" id="MF_00270">
    <property type="entry name" value="Ribosomal_bS18"/>
    <property type="match status" value="1"/>
</dbReference>
<dbReference type="InterPro" id="IPR001648">
    <property type="entry name" value="Ribosomal_bS18"/>
</dbReference>
<name>A0A6S6SP39_9BACT</name>
<sequence length="88" mass="10361">MSKIRKKYGKKFCKYCANKVETVDYKDLSSIKFALSERFKIMPRRLTGTCKRHQEILEKAIKRSRQAAFIPYVVDRNNVVSSPFDLIK</sequence>
<evidence type="ECO:0000256" key="1">
    <source>
        <dbReference type="ARBA" id="ARBA00005589"/>
    </source>
</evidence>
<dbReference type="GO" id="GO:0003735">
    <property type="term" value="F:structural constituent of ribosome"/>
    <property type="evidence" value="ECO:0007669"/>
    <property type="project" value="InterPro"/>
</dbReference>
<dbReference type="EMBL" id="CACVAW010000024">
    <property type="protein sequence ID" value="CAA6806830.1"/>
    <property type="molecule type" value="Genomic_DNA"/>
</dbReference>
<dbReference type="AlphaFoldDB" id="A0A6S6SP39"/>
<keyword evidence="4" id="KW-0699">rRNA-binding</keyword>
<accession>A0A6S6SP39</accession>
<evidence type="ECO:0000256" key="3">
    <source>
        <dbReference type="ARBA" id="ARBA00023274"/>
    </source>
</evidence>
<dbReference type="GO" id="GO:0006412">
    <property type="term" value="P:translation"/>
    <property type="evidence" value="ECO:0007669"/>
    <property type="project" value="UniProtKB-UniRule"/>
</dbReference>
<comment type="function">
    <text evidence="4">Binds as a heterodimer with protein bS6 to the central domain of the 16S rRNA, where it helps stabilize the platform of the 30S subunit.</text>
</comment>
<proteinExistence type="inferred from homology"/>
<dbReference type="GO" id="GO:0022627">
    <property type="term" value="C:cytosolic small ribosomal subunit"/>
    <property type="evidence" value="ECO:0007669"/>
    <property type="project" value="TreeGrafter"/>
</dbReference>
<dbReference type="Gene3D" id="4.10.640.10">
    <property type="entry name" value="Ribosomal protein S18"/>
    <property type="match status" value="1"/>
</dbReference>
<comment type="subunit">
    <text evidence="4">Part of the 30S ribosomal subunit. Forms a tight heterodimer with protein bS6.</text>
</comment>
<evidence type="ECO:0000256" key="5">
    <source>
        <dbReference type="RuleBase" id="RU003910"/>
    </source>
</evidence>
<dbReference type="NCBIfam" id="TIGR00165">
    <property type="entry name" value="S18"/>
    <property type="match status" value="1"/>
</dbReference>
<evidence type="ECO:0000313" key="6">
    <source>
        <dbReference type="EMBL" id="CAA6806830.1"/>
    </source>
</evidence>
<protein>
    <recommendedName>
        <fullName evidence="4">Small ribosomal subunit protein bS18</fullName>
    </recommendedName>
</protein>
<dbReference type="PANTHER" id="PTHR13479:SF40">
    <property type="entry name" value="SMALL RIBOSOMAL SUBUNIT PROTEIN BS18M"/>
    <property type="match status" value="1"/>
</dbReference>
<dbReference type="PRINTS" id="PR00974">
    <property type="entry name" value="RIBOSOMALS18"/>
</dbReference>
<dbReference type="InterPro" id="IPR036870">
    <property type="entry name" value="Ribosomal_bS18_sf"/>
</dbReference>
<organism evidence="6">
    <name type="scientific">uncultured Campylobacterales bacterium</name>
    <dbReference type="NCBI Taxonomy" id="352960"/>
    <lineage>
        <taxon>Bacteria</taxon>
        <taxon>Pseudomonadati</taxon>
        <taxon>Campylobacterota</taxon>
        <taxon>Epsilonproteobacteria</taxon>
        <taxon>Campylobacterales</taxon>
        <taxon>environmental samples</taxon>
    </lineage>
</organism>
<reference evidence="6" key="1">
    <citation type="submission" date="2020-01" db="EMBL/GenBank/DDBJ databases">
        <authorList>
            <person name="Meier V. D."/>
            <person name="Meier V D."/>
        </authorList>
    </citation>
    <scope>NUCLEOTIDE SEQUENCE</scope>
    <source>
        <strain evidence="6">HLG_WM_MAG_12</strain>
    </source>
</reference>
<evidence type="ECO:0000256" key="4">
    <source>
        <dbReference type="HAMAP-Rule" id="MF_00270"/>
    </source>
</evidence>
<dbReference type="SUPFAM" id="SSF46911">
    <property type="entry name" value="Ribosomal protein S18"/>
    <property type="match status" value="1"/>
</dbReference>
<comment type="similarity">
    <text evidence="1 4 5">Belongs to the bacterial ribosomal protein bS18 family.</text>
</comment>